<feature type="compositionally biased region" description="Basic and acidic residues" evidence="2">
    <location>
        <begin position="507"/>
        <end position="527"/>
    </location>
</feature>
<dbReference type="Proteomes" id="UP000799439">
    <property type="component" value="Unassembled WGS sequence"/>
</dbReference>
<comment type="caution">
    <text evidence="3">The sequence shown here is derived from an EMBL/GenBank/DDBJ whole genome shotgun (WGS) entry which is preliminary data.</text>
</comment>
<organism evidence="3 4">
    <name type="scientific">Myriangium duriaei CBS 260.36</name>
    <dbReference type="NCBI Taxonomy" id="1168546"/>
    <lineage>
        <taxon>Eukaryota</taxon>
        <taxon>Fungi</taxon>
        <taxon>Dikarya</taxon>
        <taxon>Ascomycota</taxon>
        <taxon>Pezizomycotina</taxon>
        <taxon>Dothideomycetes</taxon>
        <taxon>Dothideomycetidae</taxon>
        <taxon>Myriangiales</taxon>
        <taxon>Myriangiaceae</taxon>
        <taxon>Myriangium</taxon>
    </lineage>
</organism>
<evidence type="ECO:0000313" key="4">
    <source>
        <dbReference type="Proteomes" id="UP000799439"/>
    </source>
</evidence>
<protein>
    <submittedName>
        <fullName evidence="3">Uncharacterized protein</fullName>
    </submittedName>
</protein>
<feature type="compositionally biased region" description="Polar residues" evidence="2">
    <location>
        <begin position="333"/>
        <end position="352"/>
    </location>
</feature>
<feature type="region of interest" description="Disordered" evidence="2">
    <location>
        <begin position="287"/>
        <end position="489"/>
    </location>
</feature>
<keyword evidence="1" id="KW-0175">Coiled coil</keyword>
<feature type="compositionally biased region" description="Low complexity" evidence="2">
    <location>
        <begin position="357"/>
        <end position="369"/>
    </location>
</feature>
<accession>A0A9P4MD87</accession>
<feature type="compositionally biased region" description="Low complexity" evidence="2">
    <location>
        <begin position="52"/>
        <end position="65"/>
    </location>
</feature>
<feature type="compositionally biased region" description="Polar residues" evidence="2">
    <location>
        <begin position="75"/>
        <end position="117"/>
    </location>
</feature>
<dbReference type="OrthoDB" id="5350396at2759"/>
<feature type="compositionally biased region" description="Polar residues" evidence="2">
    <location>
        <begin position="126"/>
        <end position="147"/>
    </location>
</feature>
<feature type="compositionally biased region" description="Pro residues" evidence="2">
    <location>
        <begin position="535"/>
        <end position="545"/>
    </location>
</feature>
<feature type="region of interest" description="Disordered" evidence="2">
    <location>
        <begin position="35"/>
        <end position="269"/>
    </location>
</feature>
<feature type="compositionally biased region" description="Polar residues" evidence="2">
    <location>
        <begin position="169"/>
        <end position="186"/>
    </location>
</feature>
<reference evidence="3" key="1">
    <citation type="journal article" date="2020" name="Stud. Mycol.">
        <title>101 Dothideomycetes genomes: a test case for predicting lifestyles and emergence of pathogens.</title>
        <authorList>
            <person name="Haridas S."/>
            <person name="Albert R."/>
            <person name="Binder M."/>
            <person name="Bloem J."/>
            <person name="Labutti K."/>
            <person name="Salamov A."/>
            <person name="Andreopoulos B."/>
            <person name="Baker S."/>
            <person name="Barry K."/>
            <person name="Bills G."/>
            <person name="Bluhm B."/>
            <person name="Cannon C."/>
            <person name="Castanera R."/>
            <person name="Culley D."/>
            <person name="Daum C."/>
            <person name="Ezra D."/>
            <person name="Gonzalez J."/>
            <person name="Henrissat B."/>
            <person name="Kuo A."/>
            <person name="Liang C."/>
            <person name="Lipzen A."/>
            <person name="Lutzoni F."/>
            <person name="Magnuson J."/>
            <person name="Mondo S."/>
            <person name="Nolan M."/>
            <person name="Ohm R."/>
            <person name="Pangilinan J."/>
            <person name="Park H.-J."/>
            <person name="Ramirez L."/>
            <person name="Alfaro M."/>
            <person name="Sun H."/>
            <person name="Tritt A."/>
            <person name="Yoshinaga Y."/>
            <person name="Zwiers L.-H."/>
            <person name="Turgeon B."/>
            <person name="Goodwin S."/>
            <person name="Spatafora J."/>
            <person name="Crous P."/>
            <person name="Grigoriev I."/>
        </authorList>
    </citation>
    <scope>NUCLEOTIDE SEQUENCE</scope>
    <source>
        <strain evidence="3">CBS 260.36</strain>
    </source>
</reference>
<gene>
    <name evidence="3" type="ORF">K461DRAFT_297091</name>
</gene>
<keyword evidence="4" id="KW-1185">Reference proteome</keyword>
<feature type="coiled-coil region" evidence="1">
    <location>
        <begin position="556"/>
        <end position="629"/>
    </location>
</feature>
<feature type="compositionally biased region" description="Basic residues" evidence="2">
    <location>
        <begin position="298"/>
        <end position="307"/>
    </location>
</feature>
<feature type="compositionally biased region" description="Basic residues" evidence="2">
    <location>
        <begin position="148"/>
        <end position="161"/>
    </location>
</feature>
<proteinExistence type="predicted"/>
<dbReference type="EMBL" id="ML996091">
    <property type="protein sequence ID" value="KAF2149640.1"/>
    <property type="molecule type" value="Genomic_DNA"/>
</dbReference>
<feature type="compositionally biased region" description="Polar residues" evidence="2">
    <location>
        <begin position="380"/>
        <end position="391"/>
    </location>
</feature>
<feature type="region of interest" description="Disordered" evidence="2">
    <location>
        <begin position="507"/>
        <end position="548"/>
    </location>
</feature>
<feature type="compositionally biased region" description="Acidic residues" evidence="2">
    <location>
        <begin position="478"/>
        <end position="489"/>
    </location>
</feature>
<feature type="compositionally biased region" description="Polar residues" evidence="2">
    <location>
        <begin position="422"/>
        <end position="431"/>
    </location>
</feature>
<feature type="compositionally biased region" description="Polar residues" evidence="2">
    <location>
        <begin position="254"/>
        <end position="269"/>
    </location>
</feature>
<sequence length="1021" mass="111919">MQGTIKSWLKKDNKMVGSDQTIRPLLGLCDNINVARDPSPEPARAFPKQIKKTAAATKAPLRTATRSATPRAKQTDSLKSTPSRSTPAKRNAMTYQAINRHAPSTKQSSQEQDTASKLRSARKHTITGTAQQEMGTKQSTLVNNTRSKSTRVNRTPIRRRNASPIASPESETFHTPQSESSDTSHVMLNPKHSRPDVRPRLKTSSTTQPAASVASTTPRKRPLCQLDESGGPRHDSRRLTSPLKKVAPGKTKTSETGVNDNAYSSPDELSSNICTVVSPRLTKELQLGSSAHAQSSTHRSRVSQNKKFKLDSPVKVGRSTQHAPPMQVKNKPDSLSQIRAESQQQPTAQSKQLKLGSSAHSRATRSTSSPTKNMCVKLDTSAQISVSTQNPPEDDILMDDLHPTDRNDETEEPASQVLPSAKPQSGINISFQSMSSLSTLPPSSQLSFTSSSQRIQKGGEELVTNSSSDAEELHEITEDSASDTDISSEDDLALDIEKLIARKAKEIAARPPADDSTKQEETYFSRESRRHKLKPLPPTSYPSPPKTVHKHSLAAMVKRREKEAAVEARLKKLEEEDRLAEEEFSIQKKVEGKGAPAPAERVAAAINRLDDANGRLKKALDRTDALGEEVGFDFFEAGEVSKRKRLSNPFPKPGQGWEQWMNVLKDPASREHAVPFVAHICLKKVLPLELQKWCLTELLFEEREIVSHAYVGVLQHCAQHEPTSRLLTIETLQDSLLRLRARPSIIYGDDEMPIKSKLGKTQNILSHNLYAFLRFLSALATRLDSQALNKAIHCLALLLIDTNISCSPSLLCQIQSALSALLSATTDLTAPIPSLLSILDSPILTARLISLLPGKYSDTSSALFARLIAWSSFTSLPSPDSVFLRDEKSWDTITSLLQSPVFAPKRGADYPVLMARISLLSTALGPGFSAFDFLHPSTSTCPSAVEESKEKKSLFFAPRPWAPVKSEEQRVYESRVEEVVGLVEGVARRVANGTGSMAQFEARVRADGLALRVGGLGGRAR</sequence>
<name>A0A9P4MD87_9PEZI</name>
<feature type="compositionally biased region" description="Polar residues" evidence="2">
    <location>
        <begin position="287"/>
        <end position="297"/>
    </location>
</feature>
<evidence type="ECO:0000256" key="2">
    <source>
        <dbReference type="SAM" id="MobiDB-lite"/>
    </source>
</evidence>
<feature type="compositionally biased region" description="Polar residues" evidence="2">
    <location>
        <begin position="202"/>
        <end position="217"/>
    </location>
</feature>
<feature type="compositionally biased region" description="Low complexity" evidence="2">
    <location>
        <begin position="432"/>
        <end position="453"/>
    </location>
</feature>
<dbReference type="AlphaFoldDB" id="A0A9P4MD87"/>
<evidence type="ECO:0000256" key="1">
    <source>
        <dbReference type="SAM" id="Coils"/>
    </source>
</evidence>
<evidence type="ECO:0000313" key="3">
    <source>
        <dbReference type="EMBL" id="KAF2149640.1"/>
    </source>
</evidence>